<proteinExistence type="predicted"/>
<evidence type="ECO:0000313" key="2">
    <source>
        <dbReference type="Proteomes" id="UP000226429"/>
    </source>
</evidence>
<sequence length="65" mass="7341">MSYVLSAVREEVEKNHQSWLQQGRQEGEHRKALLIARNLLKKNVPLSVIKSATGLSEQELALEDA</sequence>
<name>A0A370CF84_9COXI</name>
<gene>
    <name evidence="1" type="ORF">CFE62_006865</name>
</gene>
<organism evidence="1 2">
    <name type="scientific">Candidatus Aquirickettsiella gammari</name>
    <dbReference type="NCBI Taxonomy" id="2016198"/>
    <lineage>
        <taxon>Bacteria</taxon>
        <taxon>Pseudomonadati</taxon>
        <taxon>Pseudomonadota</taxon>
        <taxon>Gammaproteobacteria</taxon>
        <taxon>Legionellales</taxon>
        <taxon>Coxiellaceae</taxon>
        <taxon>Candidatus Aquirickettsiella</taxon>
    </lineage>
</organism>
<reference evidence="1 2" key="1">
    <citation type="journal article" date="2017" name="Int. J. Syst. Evol. Microbiol.">
        <title>Aquarickettsiella crustaci n. gen. n. sp. (Gammaproteobacteria: Legionellales: Coxiellaceae); a bacterial pathogen of the freshwater crustacean: Gammarus fossarum (Malacostraca: Amphipoda).</title>
        <authorList>
            <person name="Bojko J."/>
            <person name="Dunn A.M."/>
            <person name="Stebbing P.D."/>
            <person name="Van Aerle R."/>
            <person name="Bacela-Spychalska K."/>
            <person name="Bean T.P."/>
            <person name="Stentiford G.D."/>
        </authorList>
    </citation>
    <scope>NUCLEOTIDE SEQUENCE [LARGE SCALE GENOMIC DNA]</scope>
    <source>
        <strain evidence="1">RA15029</strain>
    </source>
</reference>
<reference evidence="1 2" key="2">
    <citation type="journal article" date="2018" name="J. Invertebr. Pathol.">
        <title>'Candidatus Aquirickettsiella gammari' (Gammaproteobacteria: Legionellales: Coxiellaceae): A bacterial pathogen of the freshwater crustacean Gammarus fossarum (Malacostraca: Amphipoda).</title>
        <authorList>
            <person name="Bojko J."/>
            <person name="Dunn A.M."/>
            <person name="Stebbing P.D."/>
            <person name="van Aerle R."/>
            <person name="Bacela-Spychalska K."/>
            <person name="Bean T.P."/>
            <person name="Urrutia A."/>
            <person name="Stentiford G.D."/>
        </authorList>
    </citation>
    <scope>NUCLEOTIDE SEQUENCE [LARGE SCALE GENOMIC DNA]</scope>
    <source>
        <strain evidence="1">RA15029</strain>
    </source>
</reference>
<dbReference type="Proteomes" id="UP000226429">
    <property type="component" value="Unassembled WGS sequence"/>
</dbReference>
<dbReference type="EMBL" id="NMOS02000032">
    <property type="protein sequence ID" value="RDH39859.1"/>
    <property type="molecule type" value="Genomic_DNA"/>
</dbReference>
<comment type="caution">
    <text evidence="1">The sequence shown here is derived from an EMBL/GenBank/DDBJ whole genome shotgun (WGS) entry which is preliminary data.</text>
</comment>
<evidence type="ECO:0000313" key="1">
    <source>
        <dbReference type="EMBL" id="RDH39859.1"/>
    </source>
</evidence>
<dbReference type="AlphaFoldDB" id="A0A370CF84"/>
<keyword evidence="2" id="KW-1185">Reference proteome</keyword>
<protein>
    <submittedName>
        <fullName evidence="1">Uncharacterized protein</fullName>
    </submittedName>
</protein>
<accession>A0A370CF84</accession>